<name>A0AAF0QH93_SOLVR</name>
<dbReference type="Proteomes" id="UP001234989">
    <property type="component" value="Chromosome 4"/>
</dbReference>
<gene>
    <name evidence="1" type="ORF">MTR67_016666</name>
    <name evidence="2" type="ORF">MTR67_016679</name>
</gene>
<dbReference type="EMBL" id="CP133615">
    <property type="protein sequence ID" value="WMV23281.1"/>
    <property type="molecule type" value="Genomic_DNA"/>
</dbReference>
<dbReference type="PANTHER" id="PTHR11439">
    <property type="entry name" value="GAG-POL-RELATED RETROTRANSPOSON"/>
    <property type="match status" value="1"/>
</dbReference>
<accession>A0AAF0QH93</accession>
<feature type="non-terminal residue" evidence="1">
    <location>
        <position position="1"/>
    </location>
</feature>
<protein>
    <recommendedName>
        <fullName evidence="4">Reverse transcriptase</fullName>
    </recommendedName>
</protein>
<evidence type="ECO:0000313" key="2">
    <source>
        <dbReference type="EMBL" id="WMV23294.1"/>
    </source>
</evidence>
<evidence type="ECO:0000313" key="1">
    <source>
        <dbReference type="EMBL" id="WMV23281.1"/>
    </source>
</evidence>
<dbReference type="EMBL" id="CP133615">
    <property type="protein sequence ID" value="WMV23294.1"/>
    <property type="molecule type" value="Genomic_DNA"/>
</dbReference>
<sequence>VDTPLELNVKYRHAEGDLLPDPILYRQLVESLNYLTITQPDISFAKSKKQDRVSKSSSEFEYRAMSTACSEIVWLRGLLAEIGFPQI</sequence>
<evidence type="ECO:0008006" key="4">
    <source>
        <dbReference type="Google" id="ProtNLM"/>
    </source>
</evidence>
<reference evidence="1" key="1">
    <citation type="submission" date="2023-08" db="EMBL/GenBank/DDBJ databases">
        <title>A de novo genome assembly of Solanum verrucosum Schlechtendal, a Mexican diploid species geographically isolated from the other diploid A-genome species in potato relatives.</title>
        <authorList>
            <person name="Hosaka K."/>
        </authorList>
    </citation>
    <scope>NUCLEOTIDE SEQUENCE</scope>
    <source>
        <tissue evidence="1">Young leaves</tissue>
    </source>
</reference>
<dbReference type="AlphaFoldDB" id="A0AAF0QH93"/>
<proteinExistence type="predicted"/>
<dbReference type="PANTHER" id="PTHR11439:SF497">
    <property type="entry name" value="CYSTEINE-RICH RLK (RECEPTOR-LIKE PROTEIN KINASE) 8"/>
    <property type="match status" value="1"/>
</dbReference>
<evidence type="ECO:0000313" key="3">
    <source>
        <dbReference type="Proteomes" id="UP001234989"/>
    </source>
</evidence>
<organism evidence="1 3">
    <name type="scientific">Solanum verrucosum</name>
    <dbReference type="NCBI Taxonomy" id="315347"/>
    <lineage>
        <taxon>Eukaryota</taxon>
        <taxon>Viridiplantae</taxon>
        <taxon>Streptophyta</taxon>
        <taxon>Embryophyta</taxon>
        <taxon>Tracheophyta</taxon>
        <taxon>Spermatophyta</taxon>
        <taxon>Magnoliopsida</taxon>
        <taxon>eudicotyledons</taxon>
        <taxon>Gunneridae</taxon>
        <taxon>Pentapetalae</taxon>
        <taxon>asterids</taxon>
        <taxon>lamiids</taxon>
        <taxon>Solanales</taxon>
        <taxon>Solanaceae</taxon>
        <taxon>Solanoideae</taxon>
        <taxon>Solaneae</taxon>
        <taxon>Solanum</taxon>
    </lineage>
</organism>
<keyword evidence="3" id="KW-1185">Reference proteome</keyword>